<comment type="caution">
    <text evidence="2">The sequence shown here is derived from an EMBL/GenBank/DDBJ whole genome shotgun (WGS) entry which is preliminary data.</text>
</comment>
<proteinExistence type="predicted"/>
<feature type="transmembrane region" description="Helical" evidence="1">
    <location>
        <begin position="90"/>
        <end position="107"/>
    </location>
</feature>
<name>A0ABP9JW94_9ACTN</name>
<gene>
    <name evidence="2" type="ORF">GCM10023336_10480</name>
</gene>
<feature type="transmembrane region" description="Helical" evidence="1">
    <location>
        <begin position="133"/>
        <end position="153"/>
    </location>
</feature>
<feature type="transmembrane region" description="Helical" evidence="1">
    <location>
        <begin position="194"/>
        <end position="214"/>
    </location>
</feature>
<organism evidence="2 3">
    <name type="scientific">Streptomyces similanensis</name>
    <dbReference type="NCBI Taxonomy" id="1274988"/>
    <lineage>
        <taxon>Bacteria</taxon>
        <taxon>Bacillati</taxon>
        <taxon>Actinomycetota</taxon>
        <taxon>Actinomycetes</taxon>
        <taxon>Kitasatosporales</taxon>
        <taxon>Streptomycetaceae</taxon>
        <taxon>Streptomyces</taxon>
    </lineage>
</organism>
<evidence type="ECO:0000313" key="3">
    <source>
        <dbReference type="Proteomes" id="UP001500124"/>
    </source>
</evidence>
<dbReference type="EMBL" id="BAABKC010000013">
    <property type="protein sequence ID" value="GAA5046205.1"/>
    <property type="molecule type" value="Genomic_DNA"/>
</dbReference>
<keyword evidence="1" id="KW-1133">Transmembrane helix</keyword>
<reference evidence="3" key="1">
    <citation type="journal article" date="2019" name="Int. J. Syst. Evol. Microbiol.">
        <title>The Global Catalogue of Microorganisms (GCM) 10K type strain sequencing project: providing services to taxonomists for standard genome sequencing and annotation.</title>
        <authorList>
            <consortium name="The Broad Institute Genomics Platform"/>
            <consortium name="The Broad Institute Genome Sequencing Center for Infectious Disease"/>
            <person name="Wu L."/>
            <person name="Ma J."/>
        </authorList>
    </citation>
    <scope>NUCLEOTIDE SEQUENCE [LARGE SCALE GENOMIC DNA]</scope>
    <source>
        <strain evidence="3">JCM 18410</strain>
    </source>
</reference>
<sequence>MTTTVTAPDAAVTPAAAPGGPRARAVLALALFEARELLQQIVVLVFFTVYTVAVVRQMISGHLGWHELTGHEGMAGYPALQDADRETQTSAVLLGVALFLCANRAVLRSRRQDTDRHFGTLAMDPWRRTLGHALSVVPFALFSGLIVAVRFGWAALRPGAVGHGSVFELAVSPLTVLLCGVAGVLLARLVPSAFAAPLLAVTAYVVVLDSLVFADSHWTQWLSPVVAESGGDPLPSDLIGRPAAWHALYLTGLIALLLCAALLRSGGRTARIKAATALALAATAAGIAGQSPGPSAALQAARAQVSEHPESVERCAVRGATTYCALPEWTGRTADWAEAVERVRSLTPGPAAARPLTVRQRVEARYGLEGDSSYDPLTAPGVVTVGTRWGGNRVPEFSTGLASTLVAGDEKAGGEVCDGRVVAVMWLALGAADDPLGQLRAVRLDDSTEGGSYVLTPTSGLLMSAGQTKVVAELLHRPRAEVTARVKARWTELTRPGVSTARAAELLGVAATGLGAEGGNSCSE</sequence>
<feature type="transmembrane region" description="Helical" evidence="1">
    <location>
        <begin position="243"/>
        <end position="263"/>
    </location>
</feature>
<feature type="transmembrane region" description="Helical" evidence="1">
    <location>
        <begin position="41"/>
        <end position="59"/>
    </location>
</feature>
<dbReference type="Proteomes" id="UP001500124">
    <property type="component" value="Unassembled WGS sequence"/>
</dbReference>
<keyword evidence="1" id="KW-0812">Transmembrane</keyword>
<feature type="transmembrane region" description="Helical" evidence="1">
    <location>
        <begin position="165"/>
        <end position="187"/>
    </location>
</feature>
<keyword evidence="3" id="KW-1185">Reference proteome</keyword>
<protein>
    <submittedName>
        <fullName evidence="2">ABC transporter</fullName>
    </submittedName>
</protein>
<evidence type="ECO:0000313" key="2">
    <source>
        <dbReference type="EMBL" id="GAA5046205.1"/>
    </source>
</evidence>
<keyword evidence="1" id="KW-0472">Membrane</keyword>
<evidence type="ECO:0000256" key="1">
    <source>
        <dbReference type="SAM" id="Phobius"/>
    </source>
</evidence>
<dbReference type="RefSeq" id="WP_345667216.1">
    <property type="nucleotide sequence ID" value="NZ_BAABKC010000013.1"/>
</dbReference>
<accession>A0ABP9JW94</accession>